<dbReference type="AlphaFoldDB" id="A0A1Y6CMW5"/>
<keyword evidence="1 4" id="KW-0489">Methyltransferase</keyword>
<dbReference type="InterPro" id="IPR050362">
    <property type="entry name" value="Cation-dep_OMT"/>
</dbReference>
<keyword evidence="2 4" id="KW-0808">Transferase</keyword>
<dbReference type="PANTHER" id="PTHR10509:SF14">
    <property type="entry name" value="CAFFEOYL-COA O-METHYLTRANSFERASE 3-RELATED"/>
    <property type="match status" value="1"/>
</dbReference>
<dbReference type="GO" id="GO:0008171">
    <property type="term" value="F:O-methyltransferase activity"/>
    <property type="evidence" value="ECO:0007669"/>
    <property type="project" value="InterPro"/>
</dbReference>
<evidence type="ECO:0000313" key="5">
    <source>
        <dbReference type="Proteomes" id="UP000192917"/>
    </source>
</evidence>
<dbReference type="InterPro" id="IPR029063">
    <property type="entry name" value="SAM-dependent_MTases_sf"/>
</dbReference>
<evidence type="ECO:0000256" key="3">
    <source>
        <dbReference type="ARBA" id="ARBA00022691"/>
    </source>
</evidence>
<dbReference type="GO" id="GO:0032259">
    <property type="term" value="P:methylation"/>
    <property type="evidence" value="ECO:0007669"/>
    <property type="project" value="UniProtKB-KW"/>
</dbReference>
<evidence type="ECO:0000256" key="2">
    <source>
        <dbReference type="ARBA" id="ARBA00022679"/>
    </source>
</evidence>
<dbReference type="CDD" id="cd02440">
    <property type="entry name" value="AdoMet_MTases"/>
    <property type="match status" value="1"/>
</dbReference>
<evidence type="ECO:0000256" key="1">
    <source>
        <dbReference type="ARBA" id="ARBA00022603"/>
    </source>
</evidence>
<organism evidence="4 5">
    <name type="scientific">Tistlia consotensis USBA 355</name>
    <dbReference type="NCBI Taxonomy" id="560819"/>
    <lineage>
        <taxon>Bacteria</taxon>
        <taxon>Pseudomonadati</taxon>
        <taxon>Pseudomonadota</taxon>
        <taxon>Alphaproteobacteria</taxon>
        <taxon>Rhodospirillales</taxon>
        <taxon>Rhodovibrionaceae</taxon>
        <taxon>Tistlia</taxon>
    </lineage>
</organism>
<dbReference type="Proteomes" id="UP000192917">
    <property type="component" value="Unassembled WGS sequence"/>
</dbReference>
<proteinExistence type="predicted"/>
<dbReference type="PANTHER" id="PTHR10509">
    <property type="entry name" value="O-METHYLTRANSFERASE-RELATED"/>
    <property type="match status" value="1"/>
</dbReference>
<evidence type="ECO:0000313" key="4">
    <source>
        <dbReference type="EMBL" id="SMF77699.1"/>
    </source>
</evidence>
<dbReference type="InterPro" id="IPR002935">
    <property type="entry name" value="SAM_O-MeTrfase"/>
</dbReference>
<dbReference type="SUPFAM" id="SSF53335">
    <property type="entry name" value="S-adenosyl-L-methionine-dependent methyltransferases"/>
    <property type="match status" value="1"/>
</dbReference>
<gene>
    <name evidence="4" type="ORF">SAMN05428998_13734</name>
</gene>
<dbReference type="EMBL" id="FWZX01000037">
    <property type="protein sequence ID" value="SMF77699.1"/>
    <property type="molecule type" value="Genomic_DNA"/>
</dbReference>
<dbReference type="PROSITE" id="PS51682">
    <property type="entry name" value="SAM_OMT_I"/>
    <property type="match status" value="1"/>
</dbReference>
<dbReference type="Gene3D" id="3.40.50.150">
    <property type="entry name" value="Vaccinia Virus protein VP39"/>
    <property type="match status" value="1"/>
</dbReference>
<dbReference type="STRING" id="560819.SAMN05428998_13734"/>
<keyword evidence="5" id="KW-1185">Reference proteome</keyword>
<sequence length="220" mass="23880">MSRKTIEVDDALYDYIIETSLREPAILAELREETATMPGGGMQISPEQGQLMALLAELIGARRYLEVGTFTGYSSLAVALAMGPEGRLTCCDVSEDYTAVARRYWQKAGVAERVDLRIGPGLDSLDQAIEAGESGSYDFAFVDADKTGYQGYVELCHTLLRSGGLLGIDNVLWGGAVVDTGDKSEDTVAIRRLNAALRDDPRWSLSLVPIGDGLTLLRKR</sequence>
<protein>
    <submittedName>
        <fullName evidence="4">Predicted O-methyltransferase YrrM</fullName>
    </submittedName>
</protein>
<accession>A0A1Y6CMW5</accession>
<dbReference type="GO" id="GO:0008757">
    <property type="term" value="F:S-adenosylmethionine-dependent methyltransferase activity"/>
    <property type="evidence" value="ECO:0007669"/>
    <property type="project" value="TreeGrafter"/>
</dbReference>
<name>A0A1Y6CMW5_9PROT</name>
<keyword evidence="3" id="KW-0949">S-adenosyl-L-methionine</keyword>
<reference evidence="4 5" key="1">
    <citation type="submission" date="2017-04" db="EMBL/GenBank/DDBJ databases">
        <authorList>
            <person name="Afonso C.L."/>
            <person name="Miller P.J."/>
            <person name="Scott M.A."/>
            <person name="Spackman E."/>
            <person name="Goraichik I."/>
            <person name="Dimitrov K.M."/>
            <person name="Suarez D.L."/>
            <person name="Swayne D.E."/>
        </authorList>
    </citation>
    <scope>NUCLEOTIDE SEQUENCE [LARGE SCALE GENOMIC DNA]</scope>
    <source>
        <strain evidence="4 5">USBA 355</strain>
    </source>
</reference>
<dbReference type="RefSeq" id="WP_085126052.1">
    <property type="nucleotide sequence ID" value="NZ_FWZX01000037.1"/>
</dbReference>
<dbReference type="Pfam" id="PF01596">
    <property type="entry name" value="Methyltransf_3"/>
    <property type="match status" value="1"/>
</dbReference>